<evidence type="ECO:0000313" key="1">
    <source>
        <dbReference type="EMBL" id="GBG83088.1"/>
    </source>
</evidence>
<keyword evidence="2" id="KW-1185">Reference proteome</keyword>
<organism evidence="1 2">
    <name type="scientific">Chara braunii</name>
    <name type="common">Braun's stonewort</name>
    <dbReference type="NCBI Taxonomy" id="69332"/>
    <lineage>
        <taxon>Eukaryota</taxon>
        <taxon>Viridiplantae</taxon>
        <taxon>Streptophyta</taxon>
        <taxon>Charophyceae</taxon>
        <taxon>Charales</taxon>
        <taxon>Characeae</taxon>
        <taxon>Chara</taxon>
    </lineage>
</organism>
<name>A0A388LL89_CHABU</name>
<protein>
    <submittedName>
        <fullName evidence="1">Uncharacterized protein</fullName>
    </submittedName>
</protein>
<comment type="caution">
    <text evidence="1">The sequence shown here is derived from an EMBL/GenBank/DDBJ whole genome shotgun (WGS) entry which is preliminary data.</text>
</comment>
<reference evidence="1 2" key="1">
    <citation type="journal article" date="2018" name="Cell">
        <title>The Chara Genome: Secondary Complexity and Implications for Plant Terrestrialization.</title>
        <authorList>
            <person name="Nishiyama T."/>
            <person name="Sakayama H."/>
            <person name="Vries J.D."/>
            <person name="Buschmann H."/>
            <person name="Saint-Marcoux D."/>
            <person name="Ullrich K.K."/>
            <person name="Haas F.B."/>
            <person name="Vanderstraeten L."/>
            <person name="Becker D."/>
            <person name="Lang D."/>
            <person name="Vosolsobe S."/>
            <person name="Rombauts S."/>
            <person name="Wilhelmsson P.K.I."/>
            <person name="Janitza P."/>
            <person name="Kern R."/>
            <person name="Heyl A."/>
            <person name="Rumpler F."/>
            <person name="Villalobos L.I.A.C."/>
            <person name="Clay J.M."/>
            <person name="Skokan R."/>
            <person name="Toyoda A."/>
            <person name="Suzuki Y."/>
            <person name="Kagoshima H."/>
            <person name="Schijlen E."/>
            <person name="Tajeshwar N."/>
            <person name="Catarino B."/>
            <person name="Hetherington A.J."/>
            <person name="Saltykova A."/>
            <person name="Bonnot C."/>
            <person name="Breuninger H."/>
            <person name="Symeonidi A."/>
            <person name="Radhakrishnan G.V."/>
            <person name="Van Nieuwerburgh F."/>
            <person name="Deforce D."/>
            <person name="Chang C."/>
            <person name="Karol K.G."/>
            <person name="Hedrich R."/>
            <person name="Ulvskov P."/>
            <person name="Glockner G."/>
            <person name="Delwiche C.F."/>
            <person name="Petrasek J."/>
            <person name="Van de Peer Y."/>
            <person name="Friml J."/>
            <person name="Beilby M."/>
            <person name="Dolan L."/>
            <person name="Kohara Y."/>
            <person name="Sugano S."/>
            <person name="Fujiyama A."/>
            <person name="Delaux P.-M."/>
            <person name="Quint M."/>
            <person name="TheiBen G."/>
            <person name="Hagemann M."/>
            <person name="Harholt J."/>
            <person name="Dunand C."/>
            <person name="Zachgo S."/>
            <person name="Langdale J."/>
            <person name="Maumus F."/>
            <person name="Straeten D.V.D."/>
            <person name="Gould S.B."/>
            <person name="Rensing S.A."/>
        </authorList>
    </citation>
    <scope>NUCLEOTIDE SEQUENCE [LARGE SCALE GENOMIC DNA]</scope>
    <source>
        <strain evidence="1 2">S276</strain>
    </source>
</reference>
<evidence type="ECO:0000313" key="2">
    <source>
        <dbReference type="Proteomes" id="UP000265515"/>
    </source>
</evidence>
<sequence length="795" mass="90732">MDAIKTAWDTGRFPHFFEMVCFSDLAVLAAAWERSREEFDDELRVFCEKLELRKGEYDNECRELVGRTARVEQILLRIWEVDDSHLEGRVPTTVPADSPVSHDGHVVRCDDLAIEDEEKEEMERAIAAITATIKDSPLTANKDCTNTFERDRYTTFAPIASTCWVEHMSTTFQHTIWKMETFNHIAPISVRALQFLGNITDAQVKECRAQVLKDNPLLQGIINCGLNHISSMALDVEQAVNEVDGFLERLFAMVMELRELTTSIQSFLRKIILKKARNKMTKYREEHRHVIAEPFEHPAVKSELRFLTSRFLICPTDKAPNTPAFVCKNFVRKLAIQRLSGPEFTSIPSPLQAVIARIQGELSAFRALPATTTALPYLMTVYKAHKGTFHWITNTANTVISPAADLCACLLRFLLPLAQAFCQERSQEVEEQYGVKPNLWWAIALVGEFCANLPEKIFSVFTADIMRCFEMIPTDCSEDSLPAAVSFYVQCAMRVQRERSFSHAIKVIIGADDRLRPTWVDVGQAEGMDSMIFSEQDICWLTEWCIGNNILRMEDHVWRQTRGIPMGLACSPIWCDIYFFKHEYHAMMRLIDTGNAHLVPCFANTVRYIDNLSSINNTIIRDFMRSRQGRENDDPCWIYPDEFIKIEENTEVVVDGWGCKANFLGMTISITSPITGSYTTSRHDKRLGLGFVPCRFMRYRSNRSAKQSLQIITAQVALIMLLCSEPKDAAEEINKVVTIMRGNGFAIKVCWRVVKKTLRNAHRYQPGRVSVRAVREALLDLYGVTDSWTHCAHVP</sequence>
<dbReference type="OrthoDB" id="6142688at2759"/>
<dbReference type="Proteomes" id="UP000265515">
    <property type="component" value="Unassembled WGS sequence"/>
</dbReference>
<dbReference type="EMBL" id="BFEA01000428">
    <property type="protein sequence ID" value="GBG83088.1"/>
    <property type="molecule type" value="Genomic_DNA"/>
</dbReference>
<dbReference type="AlphaFoldDB" id="A0A388LL89"/>
<gene>
    <name evidence="1" type="ORF">CBR_g36706</name>
</gene>
<accession>A0A388LL89</accession>
<dbReference type="Gramene" id="GBG83088">
    <property type="protein sequence ID" value="GBG83088"/>
    <property type="gene ID" value="CBR_g36706"/>
</dbReference>
<proteinExistence type="predicted"/>